<keyword evidence="2" id="KW-1185">Reference proteome</keyword>
<gene>
    <name evidence="1" type="ORF">SAMN05660293_04712</name>
</gene>
<dbReference type="PANTHER" id="PTHR33383:SF1">
    <property type="entry name" value="MEMBRANE PROTEIN INSERTION EFFICIENCY FACTOR-RELATED"/>
    <property type="match status" value="1"/>
</dbReference>
<evidence type="ECO:0000313" key="1">
    <source>
        <dbReference type="EMBL" id="SKC14042.1"/>
    </source>
</evidence>
<dbReference type="EMBL" id="FUZA01000007">
    <property type="protein sequence ID" value="SKC14042.1"/>
    <property type="molecule type" value="Genomic_DNA"/>
</dbReference>
<dbReference type="Pfam" id="PF01809">
    <property type="entry name" value="YidD"/>
    <property type="match status" value="1"/>
</dbReference>
<sequence>MCHIQKEPKAIKVGDDHFELNVSEKDFAHIQRHFSKYTERDTAIRQLDVPKSPIWLNMTVRAIRNYQDNVSSRLGNRCVFDPSCSHYAEIAFRNHGFFQGIKLTLNRLWRCRGENGGIDELI</sequence>
<proteinExistence type="predicted"/>
<organism evidence="1 2">
    <name type="scientific">Dyadobacter psychrophilus</name>
    <dbReference type="NCBI Taxonomy" id="651661"/>
    <lineage>
        <taxon>Bacteria</taxon>
        <taxon>Pseudomonadati</taxon>
        <taxon>Bacteroidota</taxon>
        <taxon>Cytophagia</taxon>
        <taxon>Cytophagales</taxon>
        <taxon>Spirosomataceae</taxon>
        <taxon>Dyadobacter</taxon>
    </lineage>
</organism>
<dbReference type="RefSeq" id="WP_212568032.1">
    <property type="nucleotide sequence ID" value="NZ_FUZA01000007.1"/>
</dbReference>
<accession>A0A1T5H043</accession>
<dbReference type="AlphaFoldDB" id="A0A1T5H043"/>
<evidence type="ECO:0000313" key="2">
    <source>
        <dbReference type="Proteomes" id="UP000190897"/>
    </source>
</evidence>
<dbReference type="SMART" id="SM01234">
    <property type="entry name" value="Haemolytic"/>
    <property type="match status" value="1"/>
</dbReference>
<dbReference type="Proteomes" id="UP000190897">
    <property type="component" value="Unassembled WGS sequence"/>
</dbReference>
<dbReference type="STRING" id="651661.SAMN05660293_04712"/>
<protein>
    <submittedName>
        <fullName evidence="1">Putative membrane protein insertion efficiency factor</fullName>
    </submittedName>
</protein>
<dbReference type="NCBIfam" id="TIGR00278">
    <property type="entry name" value="membrane protein insertion efficiency factor YidD"/>
    <property type="match status" value="1"/>
</dbReference>
<reference evidence="2" key="1">
    <citation type="submission" date="2017-02" db="EMBL/GenBank/DDBJ databases">
        <authorList>
            <person name="Varghese N."/>
            <person name="Submissions S."/>
        </authorList>
    </citation>
    <scope>NUCLEOTIDE SEQUENCE [LARGE SCALE GENOMIC DNA]</scope>
    <source>
        <strain evidence="2">DSM 22270</strain>
    </source>
</reference>
<dbReference type="InterPro" id="IPR002696">
    <property type="entry name" value="Membr_insert_effic_factor_YidD"/>
</dbReference>
<dbReference type="PANTHER" id="PTHR33383">
    <property type="entry name" value="MEMBRANE PROTEIN INSERTION EFFICIENCY FACTOR-RELATED"/>
    <property type="match status" value="1"/>
</dbReference>
<name>A0A1T5H043_9BACT</name>